<dbReference type="Pfam" id="PF01899">
    <property type="entry name" value="MNHE"/>
    <property type="match status" value="1"/>
</dbReference>
<evidence type="ECO:0000256" key="1">
    <source>
        <dbReference type="ARBA" id="ARBA00004651"/>
    </source>
</evidence>
<dbReference type="Proteomes" id="UP000634667">
    <property type="component" value="Unassembled WGS sequence"/>
</dbReference>
<keyword evidence="3" id="KW-1003">Cell membrane</keyword>
<keyword evidence="4" id="KW-0812">Transmembrane</keyword>
<dbReference type="PIRSF" id="PIRSF019239">
    <property type="entry name" value="MrpE"/>
    <property type="match status" value="1"/>
</dbReference>
<evidence type="ECO:0000256" key="4">
    <source>
        <dbReference type="ARBA" id="ARBA00022692"/>
    </source>
</evidence>
<dbReference type="RefSeq" id="WP_189483814.1">
    <property type="nucleotide sequence ID" value="NZ_BMYR01000012.1"/>
</dbReference>
<comment type="caution">
    <text evidence="7">The sequence shown here is derived from an EMBL/GenBank/DDBJ whole genome shotgun (WGS) entry which is preliminary data.</text>
</comment>
<dbReference type="InterPro" id="IPR002758">
    <property type="entry name" value="Cation_antiport_E"/>
</dbReference>
<dbReference type="PANTHER" id="PTHR34584">
    <property type="entry name" value="NA(+)/H(+) ANTIPORTER SUBUNIT E1"/>
    <property type="match status" value="1"/>
</dbReference>
<dbReference type="EMBL" id="BMYR01000012">
    <property type="protein sequence ID" value="GGW69913.1"/>
    <property type="molecule type" value="Genomic_DNA"/>
</dbReference>
<accession>A0ABQ2WV87</accession>
<evidence type="ECO:0000256" key="3">
    <source>
        <dbReference type="ARBA" id="ARBA00022475"/>
    </source>
</evidence>
<dbReference type="NCBIfam" id="NF006518">
    <property type="entry name" value="PRK08965.1-2"/>
    <property type="match status" value="1"/>
</dbReference>
<evidence type="ECO:0000256" key="2">
    <source>
        <dbReference type="ARBA" id="ARBA00006228"/>
    </source>
</evidence>
<evidence type="ECO:0000313" key="8">
    <source>
        <dbReference type="Proteomes" id="UP000634667"/>
    </source>
</evidence>
<comment type="subcellular location">
    <subcellularLocation>
        <location evidence="1">Cell membrane</location>
        <topology evidence="1">Multi-pass membrane protein</topology>
    </subcellularLocation>
</comment>
<protein>
    <submittedName>
        <fullName evidence="7">Monovalent cation/H+ antiporter subunit E</fullName>
    </submittedName>
</protein>
<reference evidence="8" key="1">
    <citation type="journal article" date="2019" name="Int. J. Syst. Evol. Microbiol.">
        <title>The Global Catalogue of Microorganisms (GCM) 10K type strain sequencing project: providing services to taxonomists for standard genome sequencing and annotation.</title>
        <authorList>
            <consortium name="The Broad Institute Genomics Platform"/>
            <consortium name="The Broad Institute Genome Sequencing Center for Infectious Disease"/>
            <person name="Wu L."/>
            <person name="Ma J."/>
        </authorList>
    </citation>
    <scope>NUCLEOTIDE SEQUENCE [LARGE SCALE GENOMIC DNA]</scope>
    <source>
        <strain evidence="8">KCTC 23723</strain>
    </source>
</reference>
<comment type="similarity">
    <text evidence="2">Belongs to the CPA3 antiporters (TC 2.A.63) subunit E family.</text>
</comment>
<keyword evidence="8" id="KW-1185">Reference proteome</keyword>
<sequence>MNMIPRFKWLPTPYRSLLLFIVWLLLNQSAAFIHLFFGAFLAITIPWICYRLRDPQPLIQRPLLTLRYLLRVFADIVTANAEVALLILGPIKRLRPAFVRVPLDLQHNLPLTILAGTVSMTPGTVSADIYPTVEHLGPDDPLPQRWLLIHVLDLEDEAALIATIKSRYEAPLKEIFQC</sequence>
<gene>
    <name evidence="7" type="ORF">GCM10008111_27540</name>
</gene>
<organism evidence="7 8">
    <name type="scientific">Alishewanella tabrizica</name>
    <dbReference type="NCBI Taxonomy" id="671278"/>
    <lineage>
        <taxon>Bacteria</taxon>
        <taxon>Pseudomonadati</taxon>
        <taxon>Pseudomonadota</taxon>
        <taxon>Gammaproteobacteria</taxon>
        <taxon>Alteromonadales</taxon>
        <taxon>Alteromonadaceae</taxon>
        <taxon>Alishewanella</taxon>
    </lineage>
</organism>
<name>A0ABQ2WV87_9ALTE</name>
<keyword evidence="5" id="KW-1133">Transmembrane helix</keyword>
<proteinExistence type="inferred from homology"/>
<dbReference type="PANTHER" id="PTHR34584:SF1">
    <property type="entry name" value="NA(+)_H(+) ANTIPORTER SUBUNIT E1"/>
    <property type="match status" value="1"/>
</dbReference>
<keyword evidence="6" id="KW-0472">Membrane</keyword>
<evidence type="ECO:0000256" key="6">
    <source>
        <dbReference type="ARBA" id="ARBA00023136"/>
    </source>
</evidence>
<evidence type="ECO:0000313" key="7">
    <source>
        <dbReference type="EMBL" id="GGW69913.1"/>
    </source>
</evidence>
<evidence type="ECO:0000256" key="5">
    <source>
        <dbReference type="ARBA" id="ARBA00022989"/>
    </source>
</evidence>